<evidence type="ECO:0000256" key="1">
    <source>
        <dbReference type="ARBA" id="ARBA00023239"/>
    </source>
</evidence>
<keyword evidence="4" id="KW-1185">Reference proteome</keyword>
<accession>A0ABW1MLB3</accession>
<dbReference type="Gene3D" id="3.20.20.140">
    <property type="entry name" value="Metal-dependent hydrolases"/>
    <property type="match status" value="1"/>
</dbReference>
<evidence type="ECO:0000313" key="4">
    <source>
        <dbReference type="Proteomes" id="UP001596139"/>
    </source>
</evidence>
<dbReference type="EMBL" id="JBHSPX010000004">
    <property type="protein sequence ID" value="MFC6064058.1"/>
    <property type="molecule type" value="Genomic_DNA"/>
</dbReference>
<dbReference type="InterPro" id="IPR006680">
    <property type="entry name" value="Amidohydro-rel"/>
</dbReference>
<dbReference type="PANTHER" id="PTHR21240">
    <property type="entry name" value="2-AMINO-3-CARBOXYLMUCONATE-6-SEMIALDEHYDE DECARBOXYLASE"/>
    <property type="match status" value="1"/>
</dbReference>
<organism evidence="3 4">
    <name type="scientific">Streptomyces ochraceiscleroticus</name>
    <dbReference type="NCBI Taxonomy" id="47761"/>
    <lineage>
        <taxon>Bacteria</taxon>
        <taxon>Bacillati</taxon>
        <taxon>Actinomycetota</taxon>
        <taxon>Actinomycetes</taxon>
        <taxon>Kitasatosporales</taxon>
        <taxon>Streptomycetaceae</taxon>
        <taxon>Streptomyces</taxon>
    </lineage>
</organism>
<dbReference type="PANTHER" id="PTHR21240:SF19">
    <property type="entry name" value="CATALYTIC_ HYDROLASE"/>
    <property type="match status" value="1"/>
</dbReference>
<name>A0ABW1MLB3_9ACTN</name>
<dbReference type="InterPro" id="IPR032465">
    <property type="entry name" value="ACMSD"/>
</dbReference>
<dbReference type="SUPFAM" id="SSF51556">
    <property type="entry name" value="Metallo-dependent hydrolases"/>
    <property type="match status" value="1"/>
</dbReference>
<protein>
    <submittedName>
        <fullName evidence="3">Amidohydrolase family protein</fullName>
    </submittedName>
</protein>
<dbReference type="Proteomes" id="UP001596139">
    <property type="component" value="Unassembled WGS sequence"/>
</dbReference>
<sequence>MTAALDVASLTAIDVHVHCEVSKDGRPSLPPDFLAASEKHFGPGGQRLPQLAEVADHYRERRMACVVFTVDAESTTGYPAIPNEEVAEAAAEHPDVLIPFASIDPAKGRMAVRAARRLVEQHQIRGFKFHPNMQAFFPNDRAVYPLYETLEELGVPALFHSGQSGIGAGLPGGGGVRLKYSNPLHLDDVAADFPDLDIIIAHPSFPWQDEALAVATHKPKVWIDLSGWSPKYFPPQLVQYANTLLREKVLFGSDYPLITPDRWLRDFAELPLKEEVRPLILKDNAVRLFGLGDGKSPSSGSAWASNGPSGTQT</sequence>
<reference evidence="4" key="1">
    <citation type="journal article" date="2019" name="Int. J. Syst. Evol. Microbiol.">
        <title>The Global Catalogue of Microorganisms (GCM) 10K type strain sequencing project: providing services to taxonomists for standard genome sequencing and annotation.</title>
        <authorList>
            <consortium name="The Broad Institute Genomics Platform"/>
            <consortium name="The Broad Institute Genome Sequencing Center for Infectious Disease"/>
            <person name="Wu L."/>
            <person name="Ma J."/>
        </authorList>
    </citation>
    <scope>NUCLEOTIDE SEQUENCE [LARGE SCALE GENOMIC DNA]</scope>
    <source>
        <strain evidence="4">CGMCC 1.15180</strain>
    </source>
</reference>
<keyword evidence="1" id="KW-0456">Lyase</keyword>
<feature type="domain" description="Amidohydrolase-related" evidence="2">
    <location>
        <begin position="13"/>
        <end position="291"/>
    </location>
</feature>
<evidence type="ECO:0000259" key="2">
    <source>
        <dbReference type="Pfam" id="PF04909"/>
    </source>
</evidence>
<evidence type="ECO:0000313" key="3">
    <source>
        <dbReference type="EMBL" id="MFC6064058.1"/>
    </source>
</evidence>
<gene>
    <name evidence="3" type="ORF">ACFP4F_16080</name>
</gene>
<dbReference type="InterPro" id="IPR032466">
    <property type="entry name" value="Metal_Hydrolase"/>
</dbReference>
<comment type="caution">
    <text evidence="3">The sequence shown here is derived from an EMBL/GenBank/DDBJ whole genome shotgun (WGS) entry which is preliminary data.</text>
</comment>
<dbReference type="RefSeq" id="WP_051861445.1">
    <property type="nucleotide sequence ID" value="NZ_JBHSPX010000004.1"/>
</dbReference>
<proteinExistence type="predicted"/>
<dbReference type="Pfam" id="PF04909">
    <property type="entry name" value="Amidohydro_2"/>
    <property type="match status" value="1"/>
</dbReference>
<dbReference type="CDD" id="cd01292">
    <property type="entry name" value="metallo-dependent_hydrolases"/>
    <property type="match status" value="1"/>
</dbReference>